<feature type="domain" description="NADH:ubiquinone oxidoreductase intermediate-associated protein 30" evidence="3">
    <location>
        <begin position="28"/>
        <end position="178"/>
    </location>
</feature>
<dbReference type="KEGG" id="pbap:Pla133_02740"/>
<dbReference type="SUPFAM" id="SSF49785">
    <property type="entry name" value="Galactose-binding domain-like"/>
    <property type="match status" value="1"/>
</dbReference>
<evidence type="ECO:0000256" key="1">
    <source>
        <dbReference type="ARBA" id="ARBA00007884"/>
    </source>
</evidence>
<dbReference type="Pfam" id="PF13778">
    <property type="entry name" value="DUF4174"/>
    <property type="match status" value="1"/>
</dbReference>
<dbReference type="InterPro" id="IPR008979">
    <property type="entry name" value="Galactose-bd-like_sf"/>
</dbReference>
<feature type="domain" description="DUF4174" evidence="4">
    <location>
        <begin position="228"/>
        <end position="342"/>
    </location>
</feature>
<reference evidence="5 6" key="1">
    <citation type="submission" date="2019-02" db="EMBL/GenBank/DDBJ databases">
        <title>Deep-cultivation of Planctomycetes and their phenomic and genomic characterization uncovers novel biology.</title>
        <authorList>
            <person name="Wiegand S."/>
            <person name="Jogler M."/>
            <person name="Boedeker C."/>
            <person name="Pinto D."/>
            <person name="Vollmers J."/>
            <person name="Rivas-Marin E."/>
            <person name="Kohn T."/>
            <person name="Peeters S.H."/>
            <person name="Heuer A."/>
            <person name="Rast P."/>
            <person name="Oberbeckmann S."/>
            <person name="Bunk B."/>
            <person name="Jeske O."/>
            <person name="Meyerdierks A."/>
            <person name="Storesund J.E."/>
            <person name="Kallscheuer N."/>
            <person name="Luecker S."/>
            <person name="Lage O.M."/>
            <person name="Pohl T."/>
            <person name="Merkel B.J."/>
            <person name="Hornburger P."/>
            <person name="Mueller R.-W."/>
            <person name="Bruemmer F."/>
            <person name="Labrenz M."/>
            <person name="Spormann A.M."/>
            <person name="Op den Camp H."/>
            <person name="Overmann J."/>
            <person name="Amann R."/>
            <person name="Jetten M.S.M."/>
            <person name="Mascher T."/>
            <person name="Medema M.H."/>
            <person name="Devos D.P."/>
            <person name="Kaster A.-K."/>
            <person name="Ovreas L."/>
            <person name="Rohde M."/>
            <person name="Galperin M.Y."/>
            <person name="Jogler C."/>
        </authorList>
    </citation>
    <scope>NUCLEOTIDE SEQUENCE [LARGE SCALE GENOMIC DNA]</scope>
    <source>
        <strain evidence="5 6">Pla133</strain>
    </source>
</reference>
<accession>A0A518BE05</accession>
<gene>
    <name evidence="5" type="ORF">Pla133_02740</name>
</gene>
<dbReference type="InterPro" id="IPR025232">
    <property type="entry name" value="DUF4174"/>
</dbReference>
<organism evidence="5 6">
    <name type="scientific">Engelhardtia mirabilis</name>
    <dbReference type="NCBI Taxonomy" id="2528011"/>
    <lineage>
        <taxon>Bacteria</taxon>
        <taxon>Pseudomonadati</taxon>
        <taxon>Planctomycetota</taxon>
        <taxon>Planctomycetia</taxon>
        <taxon>Planctomycetia incertae sedis</taxon>
        <taxon>Engelhardtia</taxon>
    </lineage>
</organism>
<dbReference type="GO" id="GO:0051082">
    <property type="term" value="F:unfolded protein binding"/>
    <property type="evidence" value="ECO:0007669"/>
    <property type="project" value="TreeGrafter"/>
</dbReference>
<comment type="similarity">
    <text evidence="1">Belongs to the CIA30 family.</text>
</comment>
<dbReference type="InterPro" id="IPR013857">
    <property type="entry name" value="NADH-UbQ_OxRdtase-assoc_prot30"/>
</dbReference>
<dbReference type="InterPro" id="IPR039131">
    <property type="entry name" value="NDUFAF1"/>
</dbReference>
<protein>
    <submittedName>
        <fullName evidence="5">Complex I intermediate-associated protein 30 (CIA30)</fullName>
    </submittedName>
</protein>
<name>A0A518BE05_9BACT</name>
<dbReference type="GO" id="GO:0010257">
    <property type="term" value="P:NADH dehydrogenase complex assembly"/>
    <property type="evidence" value="ECO:0007669"/>
    <property type="project" value="TreeGrafter"/>
</dbReference>
<dbReference type="Proteomes" id="UP000316921">
    <property type="component" value="Chromosome"/>
</dbReference>
<keyword evidence="6" id="KW-1185">Reference proteome</keyword>
<dbReference type="PANTHER" id="PTHR13194">
    <property type="entry name" value="COMPLEX I INTERMEDIATE-ASSOCIATED PROTEIN 30"/>
    <property type="match status" value="1"/>
</dbReference>
<evidence type="ECO:0000259" key="4">
    <source>
        <dbReference type="Pfam" id="PF13778"/>
    </source>
</evidence>
<evidence type="ECO:0000256" key="2">
    <source>
        <dbReference type="ARBA" id="ARBA00022729"/>
    </source>
</evidence>
<keyword evidence="2" id="KW-0732">Signal</keyword>
<evidence type="ECO:0000313" key="5">
    <source>
        <dbReference type="EMBL" id="QDU65210.1"/>
    </source>
</evidence>
<dbReference type="Pfam" id="PF08547">
    <property type="entry name" value="CIA30"/>
    <property type="match status" value="1"/>
</dbReference>
<dbReference type="AlphaFoldDB" id="A0A518BE05"/>
<dbReference type="EMBL" id="CP036287">
    <property type="protein sequence ID" value="QDU65210.1"/>
    <property type="molecule type" value="Genomic_DNA"/>
</dbReference>
<proteinExistence type="inferred from homology"/>
<evidence type="ECO:0000259" key="3">
    <source>
        <dbReference type="Pfam" id="PF08547"/>
    </source>
</evidence>
<evidence type="ECO:0000313" key="6">
    <source>
        <dbReference type="Proteomes" id="UP000316921"/>
    </source>
</evidence>
<dbReference type="RefSeq" id="WP_145061598.1">
    <property type="nucleotide sequence ID" value="NZ_CP036287.1"/>
</dbReference>
<dbReference type="PANTHER" id="PTHR13194:SF19">
    <property type="entry name" value="NAD(P)-BINDING ROSSMANN-FOLD SUPERFAMILY PROTEIN"/>
    <property type="match status" value="1"/>
</dbReference>
<sequence length="349" mass="37253">MLQPLAALLTLAAVSHFNELETLPLMAFDESPAAALWRPVHDSVMGGVSDGQVRAIEGAVRMAGDMSLDNNGGFASFRAGVELPDLAAYHGLALRVRGDGQTYKLSLRTDNRWDGVSWQTSFATTADTWTTVYLAFEHLTPSWRGRLVANAGVFDASSIDQVGILIADKQPGPYQIDVAAIDAWRAAPSAQEGAPEAPAQGTRLAASVRTCVLAGSLDAGLDASGLVDALRWSERVLVIAAPDQLGAPASIQIGSLLARDGELANRELRIVHLMGSNGGRVAGRTLGSDQVRGLREQWDLPAGEWSAVLVGKDGGVKARWSEPVVPNDLFELIDAMPMRTREVDTRRPI</sequence>